<organism evidence="1">
    <name type="scientific">bioreactor metagenome</name>
    <dbReference type="NCBI Taxonomy" id="1076179"/>
    <lineage>
        <taxon>unclassified sequences</taxon>
        <taxon>metagenomes</taxon>
        <taxon>ecological metagenomes</taxon>
    </lineage>
</organism>
<protein>
    <submittedName>
        <fullName evidence="1">Uncharacterized protein</fullName>
    </submittedName>
</protein>
<dbReference type="EMBL" id="VSSQ01087351">
    <property type="protein sequence ID" value="MPN34358.1"/>
    <property type="molecule type" value="Genomic_DNA"/>
</dbReference>
<name>A0A645H5S9_9ZZZZ</name>
<gene>
    <name evidence="1" type="ORF">SDC9_181851</name>
</gene>
<comment type="caution">
    <text evidence="1">The sequence shown here is derived from an EMBL/GenBank/DDBJ whole genome shotgun (WGS) entry which is preliminary data.</text>
</comment>
<sequence>MPVAVILLIVIGDKDMFVGFADAVKPIRRKREINFKLVAKNSGMFFKTSRTTGK</sequence>
<reference evidence="1" key="1">
    <citation type="submission" date="2019-08" db="EMBL/GenBank/DDBJ databases">
        <authorList>
            <person name="Kucharzyk K."/>
            <person name="Murdoch R.W."/>
            <person name="Higgins S."/>
            <person name="Loffler F."/>
        </authorList>
    </citation>
    <scope>NUCLEOTIDE SEQUENCE</scope>
</reference>
<evidence type="ECO:0000313" key="1">
    <source>
        <dbReference type="EMBL" id="MPN34358.1"/>
    </source>
</evidence>
<dbReference type="AlphaFoldDB" id="A0A645H5S9"/>
<proteinExistence type="predicted"/>
<accession>A0A645H5S9</accession>